<comment type="similarity">
    <text evidence="1">Belongs to the LysR transcriptional regulatory family.</text>
</comment>
<feature type="domain" description="HTH lysR-type" evidence="5">
    <location>
        <begin position="5"/>
        <end position="62"/>
    </location>
</feature>
<dbReference type="PANTHER" id="PTHR30579:SF7">
    <property type="entry name" value="HTH-TYPE TRANSCRIPTIONAL REGULATOR LRHA-RELATED"/>
    <property type="match status" value="1"/>
</dbReference>
<dbReference type="PRINTS" id="PR00039">
    <property type="entry name" value="HTHLYSR"/>
</dbReference>
<sequence>MPRNLDLTALRSFVAVADMGGVTKAAGLLNLTQSAVSMQLKRLEESLGVALLDRTSRTIGVTPQGEQLLGYGRRMIAMNDEVFSQMTDQAYEGVLVLGVPHDIIYPGVPRILQIFTAEYPRMRVQLLSSWTARLKELFADGQCDIILTTEDHVDPNGETLVTKPMVWYGAPGGSAWQRRPLPLASEPHCQFRKSMMKALDRAGLPWEMAVDSESTRTVEAVVAADLAVFAQIEGTNAPQLEEVNHNGALPAVGEKLINMYVSDVAQSTVKDHLAQLVRRSYGAPKLALTG</sequence>
<keyword evidence="2" id="KW-0805">Transcription regulation</keyword>
<gene>
    <name evidence="6" type="primary">benM</name>
    <name evidence="6" type="ORF">BOA8489_01614</name>
</gene>
<dbReference type="PANTHER" id="PTHR30579">
    <property type="entry name" value="TRANSCRIPTIONAL REGULATOR"/>
    <property type="match status" value="1"/>
</dbReference>
<evidence type="ECO:0000313" key="6">
    <source>
        <dbReference type="EMBL" id="SMX23505.1"/>
    </source>
</evidence>
<dbReference type="SUPFAM" id="SSF46785">
    <property type="entry name" value="Winged helix' DNA-binding domain"/>
    <property type="match status" value="1"/>
</dbReference>
<keyword evidence="3" id="KW-0238">DNA-binding</keyword>
<dbReference type="AlphaFoldDB" id="A0A238J009"/>
<keyword evidence="4" id="KW-0804">Transcription</keyword>
<reference evidence="6 7" key="1">
    <citation type="submission" date="2017-05" db="EMBL/GenBank/DDBJ databases">
        <authorList>
            <person name="Song R."/>
            <person name="Chenine A.L."/>
            <person name="Ruprecht R.M."/>
        </authorList>
    </citation>
    <scope>NUCLEOTIDE SEQUENCE [LARGE SCALE GENOMIC DNA]</scope>
    <source>
        <strain evidence="6 7">CECT 8489</strain>
    </source>
</reference>
<dbReference type="InterPro" id="IPR036388">
    <property type="entry name" value="WH-like_DNA-bd_sf"/>
</dbReference>
<evidence type="ECO:0000256" key="1">
    <source>
        <dbReference type="ARBA" id="ARBA00009437"/>
    </source>
</evidence>
<evidence type="ECO:0000259" key="5">
    <source>
        <dbReference type="PROSITE" id="PS50931"/>
    </source>
</evidence>
<dbReference type="InterPro" id="IPR050176">
    <property type="entry name" value="LTTR"/>
</dbReference>
<dbReference type="GO" id="GO:0003677">
    <property type="term" value="F:DNA binding"/>
    <property type="evidence" value="ECO:0007669"/>
    <property type="project" value="UniProtKB-KW"/>
</dbReference>
<dbReference type="OrthoDB" id="8097684at2"/>
<dbReference type="FunFam" id="1.10.10.10:FF:000001">
    <property type="entry name" value="LysR family transcriptional regulator"/>
    <property type="match status" value="1"/>
</dbReference>
<protein>
    <submittedName>
        <fullName evidence="6">HTH-type transcriptional regulator BenM</fullName>
    </submittedName>
</protein>
<dbReference type="Gene3D" id="3.40.190.10">
    <property type="entry name" value="Periplasmic binding protein-like II"/>
    <property type="match status" value="2"/>
</dbReference>
<dbReference type="GO" id="GO:0003700">
    <property type="term" value="F:DNA-binding transcription factor activity"/>
    <property type="evidence" value="ECO:0007669"/>
    <property type="project" value="InterPro"/>
</dbReference>
<dbReference type="Pfam" id="PF00126">
    <property type="entry name" value="HTH_1"/>
    <property type="match status" value="1"/>
</dbReference>
<evidence type="ECO:0000256" key="3">
    <source>
        <dbReference type="ARBA" id="ARBA00023125"/>
    </source>
</evidence>
<dbReference type="InterPro" id="IPR036390">
    <property type="entry name" value="WH_DNA-bd_sf"/>
</dbReference>
<name>A0A238J009_9RHOB</name>
<dbReference type="Gene3D" id="1.10.10.10">
    <property type="entry name" value="Winged helix-like DNA-binding domain superfamily/Winged helix DNA-binding domain"/>
    <property type="match status" value="1"/>
</dbReference>
<evidence type="ECO:0000256" key="4">
    <source>
        <dbReference type="ARBA" id="ARBA00023163"/>
    </source>
</evidence>
<organism evidence="6 7">
    <name type="scientific">Boseongicola aestuarii</name>
    <dbReference type="NCBI Taxonomy" id="1470561"/>
    <lineage>
        <taxon>Bacteria</taxon>
        <taxon>Pseudomonadati</taxon>
        <taxon>Pseudomonadota</taxon>
        <taxon>Alphaproteobacteria</taxon>
        <taxon>Rhodobacterales</taxon>
        <taxon>Paracoccaceae</taxon>
        <taxon>Boseongicola</taxon>
    </lineage>
</organism>
<proteinExistence type="inferred from homology"/>
<dbReference type="Proteomes" id="UP000201838">
    <property type="component" value="Unassembled WGS sequence"/>
</dbReference>
<dbReference type="InterPro" id="IPR000847">
    <property type="entry name" value="LysR_HTH_N"/>
</dbReference>
<dbReference type="EMBL" id="FXXQ01000004">
    <property type="protein sequence ID" value="SMX23505.1"/>
    <property type="molecule type" value="Genomic_DNA"/>
</dbReference>
<accession>A0A238J009</accession>
<dbReference type="Pfam" id="PF03466">
    <property type="entry name" value="LysR_substrate"/>
    <property type="match status" value="1"/>
</dbReference>
<dbReference type="InterPro" id="IPR005119">
    <property type="entry name" value="LysR_subst-bd"/>
</dbReference>
<keyword evidence="7" id="KW-1185">Reference proteome</keyword>
<dbReference type="PROSITE" id="PS50931">
    <property type="entry name" value="HTH_LYSR"/>
    <property type="match status" value="1"/>
</dbReference>
<dbReference type="SUPFAM" id="SSF53850">
    <property type="entry name" value="Periplasmic binding protein-like II"/>
    <property type="match status" value="1"/>
</dbReference>
<evidence type="ECO:0000313" key="7">
    <source>
        <dbReference type="Proteomes" id="UP000201838"/>
    </source>
</evidence>
<evidence type="ECO:0000256" key="2">
    <source>
        <dbReference type="ARBA" id="ARBA00023015"/>
    </source>
</evidence>
<dbReference type="RefSeq" id="WP_093973588.1">
    <property type="nucleotide sequence ID" value="NZ_FXXQ01000004.1"/>
</dbReference>